<dbReference type="InterPro" id="IPR001602">
    <property type="entry name" value="UPF0047_YjbQ-like"/>
</dbReference>
<dbReference type="Pfam" id="PF01894">
    <property type="entry name" value="YjbQ"/>
    <property type="match status" value="1"/>
</dbReference>
<dbReference type="Proteomes" id="UP000282323">
    <property type="component" value="Unassembled WGS sequence"/>
</dbReference>
<dbReference type="InterPro" id="IPR035917">
    <property type="entry name" value="YjbQ-like_sf"/>
</dbReference>
<proteinExistence type="inferred from homology"/>
<dbReference type="PANTHER" id="PTHR30615">
    <property type="entry name" value="UNCHARACTERIZED PROTEIN YJBQ-RELATED"/>
    <property type="match status" value="1"/>
</dbReference>
<dbReference type="Gene3D" id="2.60.120.460">
    <property type="entry name" value="YjbQ-like"/>
    <property type="match status" value="1"/>
</dbReference>
<dbReference type="SUPFAM" id="SSF111038">
    <property type="entry name" value="YjbQ-like"/>
    <property type="match status" value="1"/>
</dbReference>
<dbReference type="OrthoDB" id="6663at2157"/>
<dbReference type="AlphaFoldDB" id="A0A3N6MAJ4"/>
<protein>
    <submittedName>
        <fullName evidence="2">YjbQ family protein</fullName>
    </submittedName>
</protein>
<evidence type="ECO:0000256" key="1">
    <source>
        <dbReference type="ARBA" id="ARBA00005534"/>
    </source>
</evidence>
<dbReference type="RefSeq" id="WP_124193662.1">
    <property type="nucleotide sequence ID" value="NZ_REGA01000001.1"/>
</dbReference>
<evidence type="ECO:0000313" key="3">
    <source>
        <dbReference type="Proteomes" id="UP000282323"/>
    </source>
</evidence>
<keyword evidence="3" id="KW-1185">Reference proteome</keyword>
<comment type="caution">
    <text evidence="2">The sequence shown here is derived from an EMBL/GenBank/DDBJ whole genome shotgun (WGS) entry which is preliminary data.</text>
</comment>
<accession>A0A3N6MAJ4</accession>
<dbReference type="PANTHER" id="PTHR30615:SF8">
    <property type="entry name" value="UPF0047 PROTEIN C4A8.02C"/>
    <property type="match status" value="1"/>
</dbReference>
<comment type="similarity">
    <text evidence="1">Belongs to the UPF0047 family.</text>
</comment>
<dbReference type="NCBIfam" id="TIGR00149">
    <property type="entry name" value="TIGR00149_YjbQ"/>
    <property type="match status" value="1"/>
</dbReference>
<sequence>MSESGDDRHAQFTVSTDDRLSVLEITDEVERALPEDAAGTATVFVTHTTAAIAVNEAEPRLLSDFESALETLVPDSGWKHDELDGNADSHVRAMFVGPSATVPVRDGSLAIGTWQSVLFVECDGPRTRTVQVHW</sequence>
<dbReference type="PIRSF" id="PIRSF004681">
    <property type="entry name" value="UCP004681"/>
    <property type="match status" value="1"/>
</dbReference>
<dbReference type="EMBL" id="REGA01000001">
    <property type="protein sequence ID" value="RQG97684.1"/>
    <property type="molecule type" value="Genomic_DNA"/>
</dbReference>
<dbReference type="PROSITE" id="PS01314">
    <property type="entry name" value="UPF0047"/>
    <property type="match status" value="1"/>
</dbReference>
<gene>
    <name evidence="2" type="ORF">EA473_00220</name>
</gene>
<reference evidence="2 3" key="1">
    <citation type="submission" date="2018-10" db="EMBL/GenBank/DDBJ databases">
        <title>Natrarchaeobius chitinivorans gen. nov., sp. nov., and Natrarchaeobius haloalkaliphilus sp. nov., alkaliphilic, chitin-utilizing haloarchaea from hypersaline alkaline lakes.</title>
        <authorList>
            <person name="Sorokin D.Y."/>
            <person name="Elcheninov A.G."/>
            <person name="Kostrikina N.A."/>
            <person name="Bale N.J."/>
            <person name="Sinninghe Damste J.S."/>
            <person name="Khijniak T.V."/>
            <person name="Kublanov I.V."/>
            <person name="Toshchakov S.V."/>
        </authorList>
    </citation>
    <scope>NUCLEOTIDE SEQUENCE [LARGE SCALE GENOMIC DNA]</scope>
    <source>
        <strain evidence="2 3">AArcht4T</strain>
    </source>
</reference>
<name>A0A3N6MAJ4_NATCH</name>
<evidence type="ECO:0000313" key="2">
    <source>
        <dbReference type="EMBL" id="RQG97684.1"/>
    </source>
</evidence>
<organism evidence="2 3">
    <name type="scientific">Natrarchaeobius chitinivorans</name>
    <dbReference type="NCBI Taxonomy" id="1679083"/>
    <lineage>
        <taxon>Archaea</taxon>
        <taxon>Methanobacteriati</taxon>
        <taxon>Methanobacteriota</taxon>
        <taxon>Stenosarchaea group</taxon>
        <taxon>Halobacteria</taxon>
        <taxon>Halobacteriales</taxon>
        <taxon>Natrialbaceae</taxon>
        <taxon>Natrarchaeobius</taxon>
    </lineage>
</organism>